<proteinExistence type="predicted"/>
<gene>
    <name evidence="1" type="ORF">GTZ93_26350</name>
</gene>
<comment type="caution">
    <text evidence="1">The sequence shown here is derived from an EMBL/GenBank/DDBJ whole genome shotgun (WGS) entry which is preliminary data.</text>
</comment>
<organism evidence="1 2">
    <name type="scientific">Corallococcus exiguus</name>
    <dbReference type="NCBI Taxonomy" id="83462"/>
    <lineage>
        <taxon>Bacteria</taxon>
        <taxon>Pseudomonadati</taxon>
        <taxon>Myxococcota</taxon>
        <taxon>Myxococcia</taxon>
        <taxon>Myxococcales</taxon>
        <taxon>Cystobacterineae</taxon>
        <taxon>Myxococcaceae</taxon>
        <taxon>Corallococcus</taxon>
    </lineage>
</organism>
<dbReference type="Pfam" id="PF13374">
    <property type="entry name" value="TPR_10"/>
    <property type="match status" value="1"/>
</dbReference>
<dbReference type="EMBL" id="JAAAPK010000007">
    <property type="protein sequence ID" value="NBC43330.1"/>
    <property type="molecule type" value="Genomic_DNA"/>
</dbReference>
<dbReference type="RefSeq" id="WP_161663066.1">
    <property type="nucleotide sequence ID" value="NZ_CBCSLE010000017.1"/>
</dbReference>
<dbReference type="Proteomes" id="UP000537825">
    <property type="component" value="Unassembled WGS sequence"/>
</dbReference>
<dbReference type="Gene3D" id="1.25.40.10">
    <property type="entry name" value="Tetratricopeptide repeat domain"/>
    <property type="match status" value="1"/>
</dbReference>
<reference evidence="1 2" key="1">
    <citation type="submission" date="2020-01" db="EMBL/GenBank/DDBJ databases">
        <title>The draft genome sequence of Corallococcus exiguus DSM 14696.</title>
        <authorList>
            <person name="Zhang X."/>
            <person name="Zhu H."/>
        </authorList>
    </citation>
    <scope>NUCLEOTIDE SEQUENCE [LARGE SCALE GENOMIC DNA]</scope>
    <source>
        <strain evidence="1 2">DSM 14696</strain>
    </source>
</reference>
<sequence length="65" mass="7759">MRKVQGPENLRTATFRHRLGWIRFDQGRLAERLELHLQAIEQRKRLLGSDHPILVRSYDTSPRHT</sequence>
<dbReference type="InterPro" id="IPR011990">
    <property type="entry name" value="TPR-like_helical_dom_sf"/>
</dbReference>
<evidence type="ECO:0000313" key="1">
    <source>
        <dbReference type="EMBL" id="NBC43330.1"/>
    </source>
</evidence>
<keyword evidence="2" id="KW-1185">Reference proteome</keyword>
<accession>A0A7X4YDS2</accession>
<dbReference type="AlphaFoldDB" id="A0A7X4YDS2"/>
<protein>
    <submittedName>
        <fullName evidence="1">Tetratricopeptide repeat protein</fullName>
    </submittedName>
</protein>
<evidence type="ECO:0000313" key="2">
    <source>
        <dbReference type="Proteomes" id="UP000537825"/>
    </source>
</evidence>
<name>A0A7X4YDS2_9BACT</name>